<evidence type="ECO:0000256" key="4">
    <source>
        <dbReference type="ARBA" id="ARBA00022989"/>
    </source>
</evidence>
<evidence type="ECO:0000256" key="7">
    <source>
        <dbReference type="SAM" id="Phobius"/>
    </source>
</evidence>
<evidence type="ECO:0000256" key="3">
    <source>
        <dbReference type="ARBA" id="ARBA00022692"/>
    </source>
</evidence>
<accession>A0A137P688</accession>
<keyword evidence="9" id="KW-1185">Reference proteome</keyword>
<dbReference type="PANTHER" id="PTHR13285:SF18">
    <property type="entry name" value="PROTEIN-CYSTEINE N-PALMITOYLTRANSFERASE RASP"/>
    <property type="match status" value="1"/>
</dbReference>
<dbReference type="PANTHER" id="PTHR13285">
    <property type="entry name" value="ACYLTRANSFERASE"/>
    <property type="match status" value="1"/>
</dbReference>
<name>A0A137P688_CONC2</name>
<feature type="transmembrane region" description="Helical" evidence="7">
    <location>
        <begin position="495"/>
        <end position="516"/>
    </location>
</feature>
<evidence type="ECO:0000256" key="5">
    <source>
        <dbReference type="ARBA" id="ARBA00023136"/>
    </source>
</evidence>
<evidence type="ECO:0000256" key="6">
    <source>
        <dbReference type="SAM" id="MobiDB-lite"/>
    </source>
</evidence>
<keyword evidence="4 7" id="KW-1133">Transmembrane helix</keyword>
<dbReference type="GO" id="GO:0016020">
    <property type="term" value="C:membrane"/>
    <property type="evidence" value="ECO:0007669"/>
    <property type="project" value="UniProtKB-SubCell"/>
</dbReference>
<dbReference type="GO" id="GO:0005783">
    <property type="term" value="C:endoplasmic reticulum"/>
    <property type="evidence" value="ECO:0007669"/>
    <property type="project" value="TreeGrafter"/>
</dbReference>
<dbReference type="EMBL" id="KQ964499">
    <property type="protein sequence ID" value="KXN70527.1"/>
    <property type="molecule type" value="Genomic_DNA"/>
</dbReference>
<feature type="region of interest" description="Disordered" evidence="6">
    <location>
        <begin position="1"/>
        <end position="23"/>
    </location>
</feature>
<feature type="transmembrane region" description="Helical" evidence="7">
    <location>
        <begin position="101"/>
        <end position="122"/>
    </location>
</feature>
<proteinExistence type="inferred from homology"/>
<comment type="subcellular location">
    <subcellularLocation>
        <location evidence="1">Membrane</location>
        <topology evidence="1">Multi-pass membrane protein</topology>
    </subcellularLocation>
</comment>
<feature type="transmembrane region" description="Helical" evidence="7">
    <location>
        <begin position="324"/>
        <end position="345"/>
    </location>
</feature>
<dbReference type="InterPro" id="IPR004299">
    <property type="entry name" value="MBOAT_fam"/>
</dbReference>
<gene>
    <name evidence="8" type="ORF">CONCODRAFT_78785</name>
</gene>
<feature type="transmembrane region" description="Helical" evidence="7">
    <location>
        <begin position="185"/>
        <end position="204"/>
    </location>
</feature>
<dbReference type="STRING" id="796925.A0A137P688"/>
<dbReference type="InterPro" id="IPR051085">
    <property type="entry name" value="MB_O-acyltransferase"/>
</dbReference>
<feature type="transmembrane region" description="Helical" evidence="7">
    <location>
        <begin position="456"/>
        <end position="474"/>
    </location>
</feature>
<feature type="transmembrane region" description="Helical" evidence="7">
    <location>
        <begin position="528"/>
        <end position="547"/>
    </location>
</feature>
<dbReference type="GO" id="GO:0006506">
    <property type="term" value="P:GPI anchor biosynthetic process"/>
    <property type="evidence" value="ECO:0007669"/>
    <property type="project" value="TreeGrafter"/>
</dbReference>
<feature type="transmembrane region" description="Helical" evidence="7">
    <location>
        <begin position="142"/>
        <end position="173"/>
    </location>
</feature>
<evidence type="ECO:0000313" key="9">
    <source>
        <dbReference type="Proteomes" id="UP000070444"/>
    </source>
</evidence>
<sequence>MELENLNKSNSRDSEPNNLTRSDSFRRDISIPGPLWNTLEFYIYYALFLIVVPYMMYGVVQLSSDQLPNYQYYEQRLKQGWMFNRKFDNSDHQYSQFRNNVPILTGVAVGYIILSKLVQGMFTKPRESIPRFWTNFTPTKSYFYLIFNTVFLSVLHGSSVLKLFGILLINFYLTKLMGKFKWSPAVSFIFNFVVLILADLYQGFKFSSLSDSLSFLDEHKGILERWYIHFNITTLRLISWSFDYHWALTSSDKIEDYKTELNTNKLRANQNSPLKSFNLVNYFAYVLYAPLYLAGPIITYNDWYHQVKNGNKNVTKSLLIKRGLNLLGCMLLMEWMLHYVYVMAISKSQAYQGYSPFQLTMVGFFNLKFIWLKLLVMWRFFRYWSLLDGIEPIENMGRCMSNNYSIQGFWKGWHCSYNRWIVRYMYIPLGGDKYPYLNIWPIFTFVAIWHDTSFQLLAWGWLISLFFIPELLAVQLTKPLRRKKYFRHLKAAGGALNVFALCAANLVGFALGTEGIQKLIRMLSTMDGLLFLIITYACLFVGVQLMIEIRNSELRAYHRNKLRNSD</sequence>
<feature type="transmembrane region" description="Helical" evidence="7">
    <location>
        <begin position="42"/>
        <end position="60"/>
    </location>
</feature>
<protein>
    <submittedName>
        <fullName evidence="8">MBOAT-domain-containing protein</fullName>
    </submittedName>
</protein>
<feature type="transmembrane region" description="Helical" evidence="7">
    <location>
        <begin position="357"/>
        <end position="376"/>
    </location>
</feature>
<dbReference type="OrthoDB" id="420606at2759"/>
<dbReference type="Proteomes" id="UP000070444">
    <property type="component" value="Unassembled WGS sequence"/>
</dbReference>
<dbReference type="AlphaFoldDB" id="A0A137P688"/>
<evidence type="ECO:0000256" key="2">
    <source>
        <dbReference type="ARBA" id="ARBA00010323"/>
    </source>
</evidence>
<organism evidence="8 9">
    <name type="scientific">Conidiobolus coronatus (strain ATCC 28846 / CBS 209.66 / NRRL 28638)</name>
    <name type="common">Delacroixia coronata</name>
    <dbReference type="NCBI Taxonomy" id="796925"/>
    <lineage>
        <taxon>Eukaryota</taxon>
        <taxon>Fungi</taxon>
        <taxon>Fungi incertae sedis</taxon>
        <taxon>Zoopagomycota</taxon>
        <taxon>Entomophthoromycotina</taxon>
        <taxon>Entomophthoromycetes</taxon>
        <taxon>Entomophthorales</taxon>
        <taxon>Ancylistaceae</taxon>
        <taxon>Conidiobolus</taxon>
    </lineage>
</organism>
<feature type="transmembrane region" description="Helical" evidence="7">
    <location>
        <begin position="282"/>
        <end position="303"/>
    </location>
</feature>
<keyword evidence="5 7" id="KW-0472">Membrane</keyword>
<keyword evidence="3 7" id="KW-0812">Transmembrane</keyword>
<reference evidence="8 9" key="1">
    <citation type="journal article" date="2015" name="Genome Biol. Evol.">
        <title>Phylogenomic analyses indicate that early fungi evolved digesting cell walls of algal ancestors of land plants.</title>
        <authorList>
            <person name="Chang Y."/>
            <person name="Wang S."/>
            <person name="Sekimoto S."/>
            <person name="Aerts A.L."/>
            <person name="Choi C."/>
            <person name="Clum A."/>
            <person name="LaButti K.M."/>
            <person name="Lindquist E.A."/>
            <person name="Yee Ngan C."/>
            <person name="Ohm R.A."/>
            <person name="Salamov A.A."/>
            <person name="Grigoriev I.V."/>
            <person name="Spatafora J.W."/>
            <person name="Berbee M.L."/>
        </authorList>
    </citation>
    <scope>NUCLEOTIDE SEQUENCE [LARGE SCALE GENOMIC DNA]</scope>
    <source>
        <strain evidence="8 9">NRRL 28638</strain>
    </source>
</reference>
<evidence type="ECO:0000256" key="1">
    <source>
        <dbReference type="ARBA" id="ARBA00004141"/>
    </source>
</evidence>
<dbReference type="GO" id="GO:0008374">
    <property type="term" value="F:O-acyltransferase activity"/>
    <property type="evidence" value="ECO:0007669"/>
    <property type="project" value="TreeGrafter"/>
</dbReference>
<evidence type="ECO:0000313" key="8">
    <source>
        <dbReference type="EMBL" id="KXN70527.1"/>
    </source>
</evidence>
<dbReference type="OMA" id="GWHRSYN"/>
<dbReference type="Pfam" id="PF03062">
    <property type="entry name" value="MBOAT"/>
    <property type="match status" value="1"/>
</dbReference>
<comment type="similarity">
    <text evidence="2">Belongs to the membrane-bound acyltransferase family.</text>
</comment>